<reference evidence="3 4" key="1">
    <citation type="journal article" date="2014" name="Science">
        <title>Plant genetics. Early allopolyploid evolution in the post-Neolithic Brassica napus oilseed genome.</title>
        <authorList>
            <person name="Chalhoub B."/>
            <person name="Denoeud F."/>
            <person name="Liu S."/>
            <person name="Parkin I.A."/>
            <person name="Tang H."/>
            <person name="Wang X."/>
            <person name="Chiquet J."/>
            <person name="Belcram H."/>
            <person name="Tong C."/>
            <person name="Samans B."/>
            <person name="Correa M."/>
            <person name="Da Silva C."/>
            <person name="Just J."/>
            <person name="Falentin C."/>
            <person name="Koh C.S."/>
            <person name="Le Clainche I."/>
            <person name="Bernard M."/>
            <person name="Bento P."/>
            <person name="Noel B."/>
            <person name="Labadie K."/>
            <person name="Alberti A."/>
            <person name="Charles M."/>
            <person name="Arnaud D."/>
            <person name="Guo H."/>
            <person name="Daviaud C."/>
            <person name="Alamery S."/>
            <person name="Jabbari K."/>
            <person name="Zhao M."/>
            <person name="Edger P.P."/>
            <person name="Chelaifa H."/>
            <person name="Tack D."/>
            <person name="Lassalle G."/>
            <person name="Mestiri I."/>
            <person name="Schnel N."/>
            <person name="Le Paslier M.C."/>
            <person name="Fan G."/>
            <person name="Renault V."/>
            <person name="Bayer P.E."/>
            <person name="Golicz A.A."/>
            <person name="Manoli S."/>
            <person name="Lee T.H."/>
            <person name="Thi V.H."/>
            <person name="Chalabi S."/>
            <person name="Hu Q."/>
            <person name="Fan C."/>
            <person name="Tollenaere R."/>
            <person name="Lu Y."/>
            <person name="Battail C."/>
            <person name="Shen J."/>
            <person name="Sidebottom C.H."/>
            <person name="Wang X."/>
            <person name="Canaguier A."/>
            <person name="Chauveau A."/>
            <person name="Berard A."/>
            <person name="Deniot G."/>
            <person name="Guan M."/>
            <person name="Liu Z."/>
            <person name="Sun F."/>
            <person name="Lim Y.P."/>
            <person name="Lyons E."/>
            <person name="Town C.D."/>
            <person name="Bancroft I."/>
            <person name="Wang X."/>
            <person name="Meng J."/>
            <person name="Ma J."/>
            <person name="Pires J.C."/>
            <person name="King G.J."/>
            <person name="Brunel D."/>
            <person name="Delourme R."/>
            <person name="Renard M."/>
            <person name="Aury J.M."/>
            <person name="Adams K.L."/>
            <person name="Batley J."/>
            <person name="Snowdon R.J."/>
            <person name="Tost J."/>
            <person name="Edwards D."/>
            <person name="Zhou Y."/>
            <person name="Hua W."/>
            <person name="Sharpe A.G."/>
            <person name="Paterson A.H."/>
            <person name="Guan C."/>
            <person name="Wincker P."/>
        </authorList>
    </citation>
    <scope>NUCLEOTIDE SEQUENCE [LARGE SCALE GENOMIC DNA]</scope>
    <source>
        <strain evidence="4">cv. Darmor-bzh</strain>
    </source>
</reference>
<evidence type="ECO:0000313" key="2">
    <source>
        <dbReference type="EMBL" id="CAF1708535.1"/>
    </source>
</evidence>
<dbReference type="OMA" id="ITRCIMR"/>
<dbReference type="EMBL" id="LK031988">
    <property type="protein sequence ID" value="CDY08702.1"/>
    <property type="molecule type" value="Genomic_DNA"/>
</dbReference>
<dbReference type="Proteomes" id="UP001295469">
    <property type="component" value="Chromosome C03"/>
</dbReference>
<dbReference type="AlphaFoldDB" id="A0A078F6I4"/>
<dbReference type="PANTHER" id="PTHR47864">
    <property type="entry name" value="TRANSMEMBRANE PROTEIN"/>
    <property type="match status" value="1"/>
</dbReference>
<feature type="domain" description="At2g29880-like C-terminal" evidence="1">
    <location>
        <begin position="115"/>
        <end position="140"/>
    </location>
</feature>
<dbReference type="Proteomes" id="UP000028999">
    <property type="component" value="Unassembled WGS sequence"/>
</dbReference>
<dbReference type="InterPro" id="IPR056253">
    <property type="entry name" value="At2g29880-like_C"/>
</dbReference>
<name>A0A078F6I4_BRANA</name>
<dbReference type="Pfam" id="PF24769">
    <property type="entry name" value="At2g29880_C"/>
    <property type="match status" value="1"/>
</dbReference>
<dbReference type="Gramene" id="CDY08702">
    <property type="protein sequence ID" value="CDY08702"/>
    <property type="gene ID" value="GSBRNA2T00000618001"/>
</dbReference>
<sequence>MRVFNKVKSLLVLPNSVYNGASAITRCIMRRYSASDLLNIQEVSVVVARLCVDGSSGFGWDSETKKFTADAEVWNVYLQAHPNNTYLREDSFEYFEELKTVFEQNTATGQCCGTREIPDLDDDLRYEEMTLVHCLGMKSVVAPPPDLILQRTLDISPLFLWFFSGYPTSSLRRTLNISTNFEKLSGSLLIRSKSSYCPYQ</sequence>
<reference evidence="2" key="3">
    <citation type="submission" date="2021-01" db="EMBL/GenBank/DDBJ databases">
        <authorList>
            <consortium name="Genoscope - CEA"/>
            <person name="William W."/>
        </authorList>
    </citation>
    <scope>NUCLEOTIDE SEQUENCE</scope>
</reference>
<gene>
    <name evidence="3" type="primary">BnaC03g54800D</name>
    <name evidence="2" type="ORF">DARMORV10_C03P69150.1</name>
    <name evidence="3" type="ORF">GSBRNA2T00000618001</name>
</gene>
<dbReference type="InterPro" id="IPR055314">
    <property type="entry name" value="At2g29880-like"/>
</dbReference>
<keyword evidence="4" id="KW-1185">Reference proteome</keyword>
<evidence type="ECO:0000259" key="1">
    <source>
        <dbReference type="Pfam" id="PF24769"/>
    </source>
</evidence>
<organism evidence="3 4">
    <name type="scientific">Brassica napus</name>
    <name type="common">Rape</name>
    <dbReference type="NCBI Taxonomy" id="3708"/>
    <lineage>
        <taxon>Eukaryota</taxon>
        <taxon>Viridiplantae</taxon>
        <taxon>Streptophyta</taxon>
        <taxon>Embryophyta</taxon>
        <taxon>Tracheophyta</taxon>
        <taxon>Spermatophyta</taxon>
        <taxon>Magnoliopsida</taxon>
        <taxon>eudicotyledons</taxon>
        <taxon>Gunneridae</taxon>
        <taxon>Pentapetalae</taxon>
        <taxon>rosids</taxon>
        <taxon>malvids</taxon>
        <taxon>Brassicales</taxon>
        <taxon>Brassicaceae</taxon>
        <taxon>Brassiceae</taxon>
        <taxon>Brassica</taxon>
    </lineage>
</organism>
<accession>A0A078F6I4</accession>
<dbReference type="PANTHER" id="PTHR47864:SF8">
    <property type="entry name" value="MYB_SANT-LIKE DOMAIN-CONTAINING PROTEIN"/>
    <property type="match status" value="1"/>
</dbReference>
<evidence type="ECO:0000313" key="4">
    <source>
        <dbReference type="Proteomes" id="UP000028999"/>
    </source>
</evidence>
<dbReference type="EMBL" id="HG994367">
    <property type="protein sequence ID" value="CAF1708535.1"/>
    <property type="molecule type" value="Genomic_DNA"/>
</dbReference>
<evidence type="ECO:0000313" key="3">
    <source>
        <dbReference type="EMBL" id="CDY08702.1"/>
    </source>
</evidence>
<dbReference type="PaxDb" id="3708-A0A078F6I4"/>
<protein>
    <submittedName>
        <fullName evidence="2">(rape) hypothetical protein</fullName>
    </submittedName>
    <submittedName>
        <fullName evidence="3">BnaC03g54800D protein</fullName>
    </submittedName>
</protein>
<proteinExistence type="predicted"/>
<reference evidence="3" key="2">
    <citation type="submission" date="2014-06" db="EMBL/GenBank/DDBJ databases">
        <authorList>
            <person name="Genoscope - CEA"/>
        </authorList>
    </citation>
    <scope>NUCLEOTIDE SEQUENCE</scope>
</reference>